<dbReference type="SUPFAM" id="SSF46689">
    <property type="entry name" value="Homeodomain-like"/>
    <property type="match status" value="1"/>
</dbReference>
<dbReference type="PROSITE" id="PS50090">
    <property type="entry name" value="MYB_LIKE"/>
    <property type="match status" value="1"/>
</dbReference>
<dbReference type="CDD" id="cd00167">
    <property type="entry name" value="SANT"/>
    <property type="match status" value="1"/>
</dbReference>
<dbReference type="GO" id="GO:0000978">
    <property type="term" value="F:RNA polymerase II cis-regulatory region sequence-specific DNA binding"/>
    <property type="evidence" value="ECO:0007669"/>
    <property type="project" value="TreeGrafter"/>
</dbReference>
<dbReference type="GO" id="GO:0045944">
    <property type="term" value="P:positive regulation of transcription by RNA polymerase II"/>
    <property type="evidence" value="ECO:0007669"/>
    <property type="project" value="TreeGrafter"/>
</dbReference>
<dbReference type="STRING" id="1173061.A0A0J9XA69"/>
<feature type="domain" description="HTH myb-type" evidence="3">
    <location>
        <begin position="19"/>
        <end position="73"/>
    </location>
</feature>
<dbReference type="InterPro" id="IPR009057">
    <property type="entry name" value="Homeodomain-like_sf"/>
</dbReference>
<comment type="caution">
    <text evidence="4">The sequence shown here is derived from an EMBL/GenBank/DDBJ whole genome shotgun (WGS) entry which is preliminary data.</text>
</comment>
<accession>A0A0J9XA69</accession>
<feature type="compositionally biased region" description="Polar residues" evidence="1">
    <location>
        <begin position="86"/>
        <end position="113"/>
    </location>
</feature>
<feature type="compositionally biased region" description="Polar residues" evidence="1">
    <location>
        <begin position="210"/>
        <end position="220"/>
    </location>
</feature>
<dbReference type="AlphaFoldDB" id="A0A0J9XA69"/>
<dbReference type="Proteomes" id="UP000242525">
    <property type="component" value="Unassembled WGS sequence"/>
</dbReference>
<feature type="compositionally biased region" description="Low complexity" evidence="1">
    <location>
        <begin position="547"/>
        <end position="556"/>
    </location>
</feature>
<evidence type="ECO:0000256" key="1">
    <source>
        <dbReference type="SAM" id="MobiDB-lite"/>
    </source>
</evidence>
<dbReference type="Gene3D" id="1.10.10.60">
    <property type="entry name" value="Homeodomain-like"/>
    <property type="match status" value="1"/>
</dbReference>
<keyword evidence="5" id="KW-1185">Reference proteome</keyword>
<organism evidence="4 5">
    <name type="scientific">Geotrichum candidum</name>
    <name type="common">Oospora lactis</name>
    <name type="synonym">Dipodascus geotrichum</name>
    <dbReference type="NCBI Taxonomy" id="1173061"/>
    <lineage>
        <taxon>Eukaryota</taxon>
        <taxon>Fungi</taxon>
        <taxon>Dikarya</taxon>
        <taxon>Ascomycota</taxon>
        <taxon>Saccharomycotina</taxon>
        <taxon>Dipodascomycetes</taxon>
        <taxon>Dipodascales</taxon>
        <taxon>Dipodascaceae</taxon>
        <taxon>Geotrichum</taxon>
    </lineage>
</organism>
<dbReference type="Pfam" id="PF00249">
    <property type="entry name" value="Myb_DNA-binding"/>
    <property type="match status" value="1"/>
</dbReference>
<dbReference type="EMBL" id="CCBN010000006">
    <property type="protein sequence ID" value="CDO54133.1"/>
    <property type="molecule type" value="Genomic_DNA"/>
</dbReference>
<dbReference type="GO" id="GO:0000278">
    <property type="term" value="P:mitotic cell cycle"/>
    <property type="evidence" value="ECO:0007669"/>
    <property type="project" value="TreeGrafter"/>
</dbReference>
<dbReference type="GO" id="GO:0005634">
    <property type="term" value="C:nucleus"/>
    <property type="evidence" value="ECO:0007669"/>
    <property type="project" value="TreeGrafter"/>
</dbReference>
<feature type="region of interest" description="Disordered" evidence="1">
    <location>
        <begin position="86"/>
        <end position="296"/>
    </location>
</feature>
<gene>
    <name evidence="4" type="ORF">BN980_GECA06s05136g</name>
</gene>
<feature type="region of interest" description="Disordered" evidence="1">
    <location>
        <begin position="438"/>
        <end position="465"/>
    </location>
</feature>
<protein>
    <submittedName>
        <fullName evidence="4">Uncharacterized protein</fullName>
    </submittedName>
</protein>
<dbReference type="SMART" id="SM00717">
    <property type="entry name" value="SANT"/>
    <property type="match status" value="1"/>
</dbReference>
<proteinExistence type="predicted"/>
<feature type="compositionally biased region" description="Polar residues" evidence="1">
    <location>
        <begin position="443"/>
        <end position="460"/>
    </location>
</feature>
<dbReference type="InterPro" id="IPR050560">
    <property type="entry name" value="MYB_TF"/>
</dbReference>
<dbReference type="PROSITE" id="PS51294">
    <property type="entry name" value="HTH_MYB"/>
    <property type="match status" value="1"/>
</dbReference>
<feature type="compositionally biased region" description="Polar residues" evidence="1">
    <location>
        <begin position="121"/>
        <end position="145"/>
    </location>
</feature>
<feature type="compositionally biased region" description="Polar residues" evidence="1">
    <location>
        <begin position="239"/>
        <end position="262"/>
    </location>
</feature>
<dbReference type="InterPro" id="IPR017930">
    <property type="entry name" value="Myb_dom"/>
</dbReference>
<feature type="region of interest" description="Disordered" evidence="1">
    <location>
        <begin position="514"/>
        <end position="571"/>
    </location>
</feature>
<feature type="compositionally biased region" description="Low complexity" evidence="1">
    <location>
        <begin position="146"/>
        <end position="161"/>
    </location>
</feature>
<reference evidence="4" key="1">
    <citation type="submission" date="2014-03" db="EMBL/GenBank/DDBJ databases">
        <authorList>
            <person name="Casaregola S."/>
        </authorList>
    </citation>
    <scope>NUCLEOTIDE SEQUENCE [LARGE SCALE GENOMIC DNA]</scope>
    <source>
        <strain evidence="4">CLIB 918</strain>
    </source>
</reference>
<evidence type="ECO:0000313" key="4">
    <source>
        <dbReference type="EMBL" id="CDO54133.1"/>
    </source>
</evidence>
<evidence type="ECO:0000259" key="2">
    <source>
        <dbReference type="PROSITE" id="PS50090"/>
    </source>
</evidence>
<feature type="region of interest" description="Disordered" evidence="1">
    <location>
        <begin position="315"/>
        <end position="334"/>
    </location>
</feature>
<dbReference type="InterPro" id="IPR001005">
    <property type="entry name" value="SANT/Myb"/>
</dbReference>
<dbReference type="PANTHER" id="PTHR45614">
    <property type="entry name" value="MYB PROTEIN-RELATED"/>
    <property type="match status" value="1"/>
</dbReference>
<dbReference type="GO" id="GO:0000981">
    <property type="term" value="F:DNA-binding transcription factor activity, RNA polymerase II-specific"/>
    <property type="evidence" value="ECO:0007669"/>
    <property type="project" value="TreeGrafter"/>
</dbReference>
<dbReference type="PANTHER" id="PTHR45614:SF25">
    <property type="entry name" value="MYB PROTEIN"/>
    <property type="match status" value="1"/>
</dbReference>
<evidence type="ECO:0000313" key="5">
    <source>
        <dbReference type="Proteomes" id="UP000242525"/>
    </source>
</evidence>
<name>A0A0J9XA69_GEOCN</name>
<sequence>MLRTRTPKQCRERYHQNLKPSLNHSPITDQEGIYIEQLVAQYGKRWAEIARHLNGRSDNAVKNWWNGGSNRRRRASAIAICTESIQPSPVNATTPATGRSDNPVGNINSTNPNGFHPPPFQSGQSLTSSFNPSFSASQGPSQQNPSPFSNFSGSSTSSFDSHAPIHHHHHQQDLPPSHGHHPHLYAPQYHKSPPQPFGQIHHRPSLPNIHASSVNSGYADSTSPVPPPSGSSHQPSVVFNSAYTSDSSISGFRKSSTASVSANIDPHQKMHNPSPLQQDQNLRPGLAPSPPQSNGQLAHLHLIDQGGAYTLPQLPADKLRRPSRNSTSFHSSSLRKRFTNGDELYPNTPYARHFSVGNLLHSSSRTNSIDGGVSSTSDNEDPLSANNFAHSLSKYSLASARRNSYIVPDQATTGSPQQLTPLLTPVVGSPPPPSLLTLSTPSAGKNNNTSAVAGTPTTDNKAYPLQPPLLKQTIDFGSKRHSISLPPNSTGTVAGPSFRPLASDRVSSLEPIAAAGSNNNNTVPRVEGSGLPNQSRQGDCGTEVHPQHQQQQQHGQQPKEELKLRISSLLS</sequence>
<feature type="region of interest" description="Disordered" evidence="1">
    <location>
        <begin position="480"/>
        <end position="501"/>
    </location>
</feature>
<evidence type="ECO:0000259" key="3">
    <source>
        <dbReference type="PROSITE" id="PS51294"/>
    </source>
</evidence>
<feature type="domain" description="Myb-like" evidence="2">
    <location>
        <begin position="19"/>
        <end position="66"/>
    </location>
</feature>
<dbReference type="OrthoDB" id="2143914at2759"/>